<comment type="caution">
    <text evidence="2">The sequence shown here is derived from an EMBL/GenBank/DDBJ whole genome shotgun (WGS) entry which is preliminary data.</text>
</comment>
<protein>
    <submittedName>
        <fullName evidence="2">Uncharacterized protein</fullName>
    </submittedName>
</protein>
<gene>
    <name evidence="2" type="ORF">ACFS7Z_18565</name>
</gene>
<keyword evidence="1" id="KW-0472">Membrane</keyword>
<evidence type="ECO:0000313" key="2">
    <source>
        <dbReference type="EMBL" id="MFD3002381.1"/>
    </source>
</evidence>
<evidence type="ECO:0000256" key="1">
    <source>
        <dbReference type="SAM" id="Phobius"/>
    </source>
</evidence>
<feature type="transmembrane region" description="Helical" evidence="1">
    <location>
        <begin position="38"/>
        <end position="57"/>
    </location>
</feature>
<reference evidence="3" key="1">
    <citation type="journal article" date="2019" name="Int. J. Syst. Evol. Microbiol.">
        <title>The Global Catalogue of Microorganisms (GCM) 10K type strain sequencing project: providing services to taxonomists for standard genome sequencing and annotation.</title>
        <authorList>
            <consortium name="The Broad Institute Genomics Platform"/>
            <consortium name="The Broad Institute Genome Sequencing Center for Infectious Disease"/>
            <person name="Wu L."/>
            <person name="Ma J."/>
        </authorList>
    </citation>
    <scope>NUCLEOTIDE SEQUENCE [LARGE SCALE GENOMIC DNA]</scope>
    <source>
        <strain evidence="3">KCTC 23984</strain>
    </source>
</reference>
<keyword evidence="3" id="KW-1185">Reference proteome</keyword>
<sequence>MISGMRKWRVLRRLAKQLQKPENISDKVNLNATGAIRVGYIALIAPVVFISLTKMAIDVPFAG</sequence>
<accession>A0ABW6BZH6</accession>
<keyword evidence="1" id="KW-0812">Transmembrane</keyword>
<name>A0ABW6BZH6_9BACT</name>
<dbReference type="EMBL" id="JBHUOX010000016">
    <property type="protein sequence ID" value="MFD3002381.1"/>
    <property type="molecule type" value="Genomic_DNA"/>
</dbReference>
<organism evidence="2 3">
    <name type="scientific">Pontibacter toksunensis</name>
    <dbReference type="NCBI Taxonomy" id="1332631"/>
    <lineage>
        <taxon>Bacteria</taxon>
        <taxon>Pseudomonadati</taxon>
        <taxon>Bacteroidota</taxon>
        <taxon>Cytophagia</taxon>
        <taxon>Cytophagales</taxon>
        <taxon>Hymenobacteraceae</taxon>
        <taxon>Pontibacter</taxon>
    </lineage>
</organism>
<evidence type="ECO:0000313" key="3">
    <source>
        <dbReference type="Proteomes" id="UP001597641"/>
    </source>
</evidence>
<proteinExistence type="predicted"/>
<keyword evidence="1" id="KW-1133">Transmembrane helix</keyword>
<dbReference type="Proteomes" id="UP001597641">
    <property type="component" value="Unassembled WGS sequence"/>
</dbReference>